<evidence type="ECO:0000256" key="1">
    <source>
        <dbReference type="ARBA" id="ARBA00022771"/>
    </source>
</evidence>
<dbReference type="Pfam" id="PF10579">
    <property type="entry name" value="Rapsyn_N"/>
    <property type="match status" value="1"/>
</dbReference>
<dbReference type="SMART" id="SM00184">
    <property type="entry name" value="RING"/>
    <property type="match status" value="1"/>
</dbReference>
<keyword evidence="7" id="KW-1185">Reference proteome</keyword>
<keyword evidence="6" id="KW-0675">Receptor</keyword>
<evidence type="ECO:0000256" key="2">
    <source>
        <dbReference type="ARBA" id="ARBA00022833"/>
    </source>
</evidence>
<evidence type="ECO:0000259" key="5">
    <source>
        <dbReference type="PROSITE" id="PS50089"/>
    </source>
</evidence>
<dbReference type="PROSITE" id="PS50005">
    <property type="entry name" value="TPR"/>
    <property type="match status" value="1"/>
</dbReference>
<dbReference type="GO" id="GO:0043495">
    <property type="term" value="F:protein-membrane adaptor activity"/>
    <property type="evidence" value="ECO:0007669"/>
    <property type="project" value="InterPro"/>
</dbReference>
<dbReference type="SUPFAM" id="SSF48452">
    <property type="entry name" value="TPR-like"/>
    <property type="match status" value="2"/>
</dbReference>
<dbReference type="InterPro" id="IPR019734">
    <property type="entry name" value="TPR_rpt"/>
</dbReference>
<comment type="caution">
    <text evidence="6">The sequence shown here is derived from an EMBL/GenBank/DDBJ whole genome shotgun (WGS) entry which is preliminary data.</text>
</comment>
<feature type="domain" description="RING-type" evidence="5">
    <location>
        <begin position="365"/>
        <end position="414"/>
    </location>
</feature>
<organism evidence="6 7">
    <name type="scientific">Mizuhopecten yessoensis</name>
    <name type="common">Japanese scallop</name>
    <name type="synonym">Patinopecten yessoensis</name>
    <dbReference type="NCBI Taxonomy" id="6573"/>
    <lineage>
        <taxon>Eukaryota</taxon>
        <taxon>Metazoa</taxon>
        <taxon>Spiralia</taxon>
        <taxon>Lophotrochozoa</taxon>
        <taxon>Mollusca</taxon>
        <taxon>Bivalvia</taxon>
        <taxon>Autobranchia</taxon>
        <taxon>Pteriomorphia</taxon>
        <taxon>Pectinida</taxon>
        <taxon>Pectinoidea</taxon>
        <taxon>Pectinidae</taxon>
        <taxon>Mizuhopecten</taxon>
    </lineage>
</organism>
<dbReference type="Proteomes" id="UP000242188">
    <property type="component" value="Unassembled WGS sequence"/>
</dbReference>
<dbReference type="SMART" id="SM00028">
    <property type="entry name" value="TPR"/>
    <property type="match status" value="4"/>
</dbReference>
<dbReference type="GO" id="GO:0031594">
    <property type="term" value="C:neuromuscular junction"/>
    <property type="evidence" value="ECO:0007669"/>
    <property type="project" value="TreeGrafter"/>
</dbReference>
<dbReference type="STRING" id="6573.A0A210QUS0"/>
<dbReference type="SUPFAM" id="SSF57850">
    <property type="entry name" value="RING/U-box"/>
    <property type="match status" value="1"/>
</dbReference>
<dbReference type="PANTHER" id="PTHR46574:SF1">
    <property type="entry name" value="43 KDA RECEPTOR-ASSOCIATED PROTEIN OF THE SYNAPSE"/>
    <property type="match status" value="1"/>
</dbReference>
<keyword evidence="1 3" id="KW-0479">Metal-binding</keyword>
<dbReference type="Gene3D" id="1.25.40.10">
    <property type="entry name" value="Tetratricopeptide repeat domain"/>
    <property type="match status" value="2"/>
</dbReference>
<dbReference type="Pfam" id="PF13424">
    <property type="entry name" value="TPR_12"/>
    <property type="match status" value="1"/>
</dbReference>
<evidence type="ECO:0000313" key="7">
    <source>
        <dbReference type="Proteomes" id="UP000242188"/>
    </source>
</evidence>
<dbReference type="OrthoDB" id="10040854at2759"/>
<dbReference type="PROSITE" id="PS50089">
    <property type="entry name" value="ZF_RING_2"/>
    <property type="match status" value="1"/>
</dbReference>
<dbReference type="Gene3D" id="3.30.40.10">
    <property type="entry name" value="Zinc/RING finger domain, C3HC4 (zinc finger)"/>
    <property type="match status" value="1"/>
</dbReference>
<dbReference type="GO" id="GO:0005737">
    <property type="term" value="C:cytoplasm"/>
    <property type="evidence" value="ECO:0007669"/>
    <property type="project" value="UniProtKB-ARBA"/>
</dbReference>
<dbReference type="PANTHER" id="PTHR46574">
    <property type="entry name" value="43 KDA RECEPTOR-ASSOCIATED PROTEIN OF THE SYNAPSE"/>
    <property type="match status" value="1"/>
</dbReference>
<name>A0A210QUS0_MIZYE</name>
<dbReference type="InterPro" id="IPR019568">
    <property type="entry name" value="Rapsyn_myristoylation/link_N"/>
</dbReference>
<keyword evidence="2" id="KW-0862">Zinc</keyword>
<dbReference type="InterPro" id="IPR013083">
    <property type="entry name" value="Znf_RING/FYVE/PHD"/>
</dbReference>
<proteinExistence type="predicted"/>
<gene>
    <name evidence="6" type="ORF">KP79_PYT06871</name>
</gene>
<evidence type="ECO:0000313" key="6">
    <source>
        <dbReference type="EMBL" id="OWF52471.1"/>
    </source>
</evidence>
<keyword evidence="4" id="KW-0802">TPR repeat</keyword>
<protein>
    <submittedName>
        <fullName evidence="6">43 kDa receptor-associated protein of the synapse</fullName>
    </submittedName>
</protein>
<accession>A0A210QUS0</accession>
<dbReference type="GO" id="GO:0007271">
    <property type="term" value="P:synaptic transmission, cholinergic"/>
    <property type="evidence" value="ECO:0007669"/>
    <property type="project" value="TreeGrafter"/>
</dbReference>
<dbReference type="AlphaFoldDB" id="A0A210QUS0"/>
<dbReference type="InterPro" id="IPR011990">
    <property type="entry name" value="TPR-like_helical_dom_sf"/>
</dbReference>
<feature type="repeat" description="TPR" evidence="4">
    <location>
        <begin position="288"/>
        <end position="321"/>
    </location>
</feature>
<dbReference type="InterPro" id="IPR052480">
    <property type="entry name" value="RAPsyn"/>
</dbReference>
<dbReference type="InterPro" id="IPR001841">
    <property type="entry name" value="Znf_RING"/>
</dbReference>
<dbReference type="GO" id="GO:0005886">
    <property type="term" value="C:plasma membrane"/>
    <property type="evidence" value="ECO:0007669"/>
    <property type="project" value="TreeGrafter"/>
</dbReference>
<dbReference type="EMBL" id="NEDP02001786">
    <property type="protein sequence ID" value="OWF52471.1"/>
    <property type="molecule type" value="Genomic_DNA"/>
</dbReference>
<dbReference type="GO" id="GO:0033130">
    <property type="term" value="F:acetylcholine receptor binding"/>
    <property type="evidence" value="ECO:0007669"/>
    <property type="project" value="InterPro"/>
</dbReference>
<sequence length="425" mass="48388">MGQKVGKKGVDKGLEHYKEQRFEEAAFEFHNVLKKTQKTEKSPDKFVIYGYLCTIYYDTGKYRDILRYADHQIDIANSLKDSCMKAEAFFNLARGNERLSLFDKAVLFCKESITVNSKRSKILGYSHLCLGNAYFGLSDFCNCCKNVDLSLAFARQTKDKRLDILANVSFGILFTNLRDYDTALYYFERALDTLHGQNDTDNLDQYQRLLEVCLAVPYFRKGRLNDAMESCEDALKMAMQCKDRPVQAKCLFTFAEIHRTRKDTERANPRYESAYSIYTEIGDRYGQMESLRGMAKSTTLSGDTQQALELYQRALDLSESIGNKFGTMQCSVALADLYNEDGNSAMGDTYKSAVRTLAEHMELFCGVCGETMGQLPEELYPLPCGHLIHNRCGPHLARYTWGRKGTRRPCPSCRVKSSGNPILEL</sequence>
<evidence type="ECO:0000256" key="4">
    <source>
        <dbReference type="PROSITE-ProRule" id="PRU00339"/>
    </source>
</evidence>
<reference evidence="6 7" key="1">
    <citation type="journal article" date="2017" name="Nat. Ecol. Evol.">
        <title>Scallop genome provides insights into evolution of bilaterian karyotype and development.</title>
        <authorList>
            <person name="Wang S."/>
            <person name="Zhang J."/>
            <person name="Jiao W."/>
            <person name="Li J."/>
            <person name="Xun X."/>
            <person name="Sun Y."/>
            <person name="Guo X."/>
            <person name="Huan P."/>
            <person name="Dong B."/>
            <person name="Zhang L."/>
            <person name="Hu X."/>
            <person name="Sun X."/>
            <person name="Wang J."/>
            <person name="Zhao C."/>
            <person name="Wang Y."/>
            <person name="Wang D."/>
            <person name="Huang X."/>
            <person name="Wang R."/>
            <person name="Lv J."/>
            <person name="Li Y."/>
            <person name="Zhang Z."/>
            <person name="Liu B."/>
            <person name="Lu W."/>
            <person name="Hui Y."/>
            <person name="Liang J."/>
            <person name="Zhou Z."/>
            <person name="Hou R."/>
            <person name="Li X."/>
            <person name="Liu Y."/>
            <person name="Li H."/>
            <person name="Ning X."/>
            <person name="Lin Y."/>
            <person name="Zhao L."/>
            <person name="Xing Q."/>
            <person name="Dou J."/>
            <person name="Li Y."/>
            <person name="Mao J."/>
            <person name="Guo H."/>
            <person name="Dou H."/>
            <person name="Li T."/>
            <person name="Mu C."/>
            <person name="Jiang W."/>
            <person name="Fu Q."/>
            <person name="Fu X."/>
            <person name="Miao Y."/>
            <person name="Liu J."/>
            <person name="Yu Q."/>
            <person name="Li R."/>
            <person name="Liao H."/>
            <person name="Li X."/>
            <person name="Kong Y."/>
            <person name="Jiang Z."/>
            <person name="Chourrout D."/>
            <person name="Li R."/>
            <person name="Bao Z."/>
        </authorList>
    </citation>
    <scope>NUCLEOTIDE SEQUENCE [LARGE SCALE GENOMIC DNA]</scope>
    <source>
        <strain evidence="6 7">PY_sf001</strain>
    </source>
</reference>
<evidence type="ECO:0000256" key="3">
    <source>
        <dbReference type="PROSITE-ProRule" id="PRU00175"/>
    </source>
</evidence>
<dbReference type="GO" id="GO:1900075">
    <property type="term" value="P:positive regulation of neuromuscular synaptic transmission"/>
    <property type="evidence" value="ECO:0007669"/>
    <property type="project" value="TreeGrafter"/>
</dbReference>
<dbReference type="GO" id="GO:0008270">
    <property type="term" value="F:zinc ion binding"/>
    <property type="evidence" value="ECO:0007669"/>
    <property type="project" value="UniProtKB-KW"/>
</dbReference>
<keyword evidence="1 3" id="KW-0863">Zinc-finger</keyword>